<reference evidence="2" key="1">
    <citation type="journal article" date="1999" name="Methods Enzymol.">
        <title>High-efficiency full-length cDNA cloning.</title>
        <authorList>
            <person name="Carninci P."/>
            <person name="Hayashizaki Y."/>
        </authorList>
    </citation>
    <scope>NUCLEOTIDE SEQUENCE</scope>
    <source>
        <strain evidence="2">C57BL/6J</strain>
        <tissue evidence="2">Skin</tissue>
    </source>
</reference>
<name>Q3V1J1_MOUSE</name>
<accession>Q3V1J1</accession>
<organism evidence="2">
    <name type="scientific">Mus musculus</name>
    <name type="common">Mouse</name>
    <dbReference type="NCBI Taxonomy" id="10090"/>
    <lineage>
        <taxon>Eukaryota</taxon>
        <taxon>Metazoa</taxon>
        <taxon>Chordata</taxon>
        <taxon>Craniata</taxon>
        <taxon>Vertebrata</taxon>
        <taxon>Euteleostomi</taxon>
        <taxon>Mammalia</taxon>
        <taxon>Eutheria</taxon>
        <taxon>Euarchontoglires</taxon>
        <taxon>Glires</taxon>
        <taxon>Rodentia</taxon>
        <taxon>Myomorpha</taxon>
        <taxon>Muroidea</taxon>
        <taxon>Muridae</taxon>
        <taxon>Murinae</taxon>
        <taxon>Mus</taxon>
        <taxon>Mus</taxon>
    </lineage>
</organism>
<protein>
    <submittedName>
        <fullName evidence="2">Uncharacterized protein</fullName>
    </submittedName>
</protein>
<evidence type="ECO:0000256" key="1">
    <source>
        <dbReference type="SAM" id="MobiDB-lite"/>
    </source>
</evidence>
<reference evidence="2" key="4">
    <citation type="journal article" date="2001" name="Nature">
        <title>Functional annotation of a full-length mouse cDNA collection.</title>
        <authorList>
            <consortium name="The RIKEN Genome Exploration Research Group Phase II Team and the FANTOM Consortium"/>
        </authorList>
    </citation>
    <scope>NUCLEOTIDE SEQUENCE</scope>
    <source>
        <strain evidence="2">C57BL/6J</strain>
        <tissue evidence="2">Skin</tissue>
    </source>
</reference>
<reference evidence="2" key="7">
    <citation type="journal article" date="2005" name="Science">
        <title>The Transcriptional Landscape of the Mammalian Genome.</title>
        <authorList>
            <consortium name="The FANTOM Consortium"/>
            <consortium name="Riken Genome Exploration Research Group and Genome Science Group (Genome Network Project Core Group)"/>
        </authorList>
    </citation>
    <scope>NUCLEOTIDE SEQUENCE</scope>
    <source>
        <strain evidence="2">C57BL/6J</strain>
        <tissue evidence="2">Skin</tissue>
    </source>
</reference>
<reference evidence="2" key="8">
    <citation type="journal article" date="2005" name="Science">
        <title>Antisense Transcription in the Mammalian Transcriptome.</title>
        <authorList>
            <consortium name="RIKEN Genome Exploration Research Group and Genome Science Group (Genome Network Project Core Group) and the FANTOM Consortium"/>
        </authorList>
    </citation>
    <scope>NUCLEOTIDE SEQUENCE</scope>
    <source>
        <strain evidence="2">C57BL/6J</strain>
        <tissue evidence="2">Skin</tissue>
    </source>
</reference>
<reference evidence="2" key="5">
    <citation type="journal article" date="2002" name="Nature">
        <title>Analysis of the mouse transcriptome based on functional annotation of 60,770 full-length cDNAs.</title>
        <authorList>
            <consortium name="The FANTOM Consortium and the RIKEN Genome Exploration Research Group Phase I and II Team"/>
        </authorList>
    </citation>
    <scope>NUCLEOTIDE SEQUENCE</scope>
    <source>
        <strain evidence="2">C57BL/6J</strain>
        <tissue evidence="2">Skin</tissue>
    </source>
</reference>
<feature type="compositionally biased region" description="Low complexity" evidence="1">
    <location>
        <begin position="22"/>
        <end position="55"/>
    </location>
</feature>
<reference evidence="2" key="2">
    <citation type="journal article" date="2000" name="Genome Res.">
        <title>Normalization and subtraction of cap-trapper-selected cDNAs to prepare full-length cDNA libraries for rapid discovery of new genes.</title>
        <authorList>
            <person name="Carninci P."/>
            <person name="Shibata Y."/>
            <person name="Hayatsu N."/>
            <person name="Sugahara Y."/>
            <person name="Shibata K."/>
            <person name="Itoh M."/>
            <person name="Konno H."/>
            <person name="Okazaki Y."/>
            <person name="Muramatsu M."/>
            <person name="Hayashizaki Y."/>
        </authorList>
    </citation>
    <scope>NUCLEOTIDE SEQUENCE</scope>
    <source>
        <strain evidence="2">C57BL/6J</strain>
        <tissue evidence="2">Skin</tissue>
    </source>
</reference>
<reference evidence="2" key="6">
    <citation type="submission" date="2004-03" db="EMBL/GenBank/DDBJ databases">
        <authorList>
            <person name="Arakawa T."/>
            <person name="Carninci P."/>
            <person name="Fukuda S."/>
            <person name="Hashizume W."/>
            <person name="Hayashida K."/>
            <person name="Hori F."/>
            <person name="Iida J."/>
            <person name="Imamura K."/>
            <person name="Imotani K."/>
            <person name="Itoh M."/>
            <person name="Kanagawa S."/>
            <person name="Kawai J."/>
            <person name="Kojima M."/>
            <person name="Konno H."/>
            <person name="Murata M."/>
            <person name="Nakamura M."/>
            <person name="Ninomiya N."/>
            <person name="Nishiyori H."/>
            <person name="Nomura K."/>
            <person name="Ohno M."/>
            <person name="Sakazume N."/>
            <person name="Sano H."/>
            <person name="Sasaki D."/>
            <person name="Shibata K."/>
            <person name="Shiraki T."/>
            <person name="Tagami M."/>
            <person name="Tagami Y."/>
            <person name="Waki K."/>
            <person name="Watahiki A."/>
            <person name="Muramatsu M."/>
            <person name="Hayashizaki Y."/>
        </authorList>
    </citation>
    <scope>NUCLEOTIDE SEQUENCE</scope>
    <source>
        <strain evidence="2">C57BL/6J</strain>
        <tissue evidence="2">Skin</tissue>
    </source>
</reference>
<proteinExistence type="evidence at transcript level"/>
<dbReference type="AlphaFoldDB" id="Q3V1J1"/>
<reference evidence="2" key="3">
    <citation type="journal article" date="2000" name="Genome Res.">
        <title>RIKEN integrated sequence analysis (RISA) system--384-format sequencing pipeline with 384 multicapillary sequencer.</title>
        <authorList>
            <person name="Shibata K."/>
            <person name="Itoh M."/>
            <person name="Aizawa K."/>
            <person name="Nagaoka S."/>
            <person name="Sasaki N."/>
            <person name="Carninci P."/>
            <person name="Konno H."/>
            <person name="Akiyama J."/>
            <person name="Nishi K."/>
            <person name="Kitsunai T."/>
            <person name="Tashiro H."/>
            <person name="Itoh M."/>
            <person name="Sumi N."/>
            <person name="Ishii Y."/>
            <person name="Nakamura S."/>
            <person name="Hazama M."/>
            <person name="Nishine T."/>
            <person name="Harada A."/>
            <person name="Yamamoto R."/>
            <person name="Matsumoto H."/>
            <person name="Sakaguchi S."/>
            <person name="Ikegami T."/>
            <person name="Kashiwagi K."/>
            <person name="Fujiwake S."/>
            <person name="Inoue K."/>
            <person name="Togawa Y."/>
            <person name="Izawa M."/>
            <person name="Ohara E."/>
            <person name="Watahiki M."/>
            <person name="Yoneda Y."/>
            <person name="Ishikawa T."/>
            <person name="Ozawa K."/>
            <person name="Tanaka T."/>
            <person name="Matsuura S."/>
            <person name="Kawai J."/>
            <person name="Okazaki Y."/>
            <person name="Muramatsu M."/>
            <person name="Inoue Y."/>
            <person name="Kira A."/>
            <person name="Hayashizaki Y."/>
        </authorList>
    </citation>
    <scope>NUCLEOTIDE SEQUENCE</scope>
    <source>
        <strain evidence="2">C57BL/6J</strain>
        <tissue evidence="2">Skin</tissue>
    </source>
</reference>
<sequence>MSKVSTLVGCARSTDPAVRLVSASWAGGSPGGTASPGAPREPASAPTPGAPSGASPTPPTRCSSGGDPDTPLAVSGWRPAPGNASSPGLRAGVSALSCLERFPGEECSSSLAAGVASGKVSPSACRGSNWAESLLWHCCTTPTLMLEQGDCSASQGGCLNTALNGLALSLLPGARLASVGCL</sequence>
<evidence type="ECO:0000313" key="2">
    <source>
        <dbReference type="EMBL" id="BAE21160.1"/>
    </source>
</evidence>
<dbReference type="EMBL" id="AK132424">
    <property type="protein sequence ID" value="BAE21160.1"/>
    <property type="molecule type" value="mRNA"/>
</dbReference>
<feature type="region of interest" description="Disordered" evidence="1">
    <location>
        <begin position="22"/>
        <end position="86"/>
    </location>
</feature>